<keyword evidence="4" id="KW-1185">Reference proteome</keyword>
<name>A0A1C3JR70_9GAMM</name>
<gene>
    <name evidence="2" type="ORF">MGA5115_01653</name>
    <name evidence="3" type="ORF">MGA5116_00307</name>
</gene>
<dbReference type="Proteomes" id="UP000092871">
    <property type="component" value="Unassembled WGS sequence"/>
</dbReference>
<protein>
    <submittedName>
        <fullName evidence="2">Uncharacterized protein</fullName>
    </submittedName>
</protein>
<accession>A0A1C3JR70</accession>
<organism evidence="2 5">
    <name type="scientific">Marinomonas gallaica</name>
    <dbReference type="NCBI Taxonomy" id="1806667"/>
    <lineage>
        <taxon>Bacteria</taxon>
        <taxon>Pseudomonadati</taxon>
        <taxon>Pseudomonadota</taxon>
        <taxon>Gammaproteobacteria</taxon>
        <taxon>Oceanospirillales</taxon>
        <taxon>Oceanospirillaceae</taxon>
        <taxon>Marinomonas</taxon>
    </lineage>
</organism>
<keyword evidence="1" id="KW-1133">Transmembrane helix</keyword>
<sequence length="50" mass="5608">MRNLVAIILVPTKSQQRWSTFLFVGAILTITAFGFIFDGYQDSANQSNLL</sequence>
<reference evidence="2 5" key="1">
    <citation type="submission" date="2016-06" db="EMBL/GenBank/DDBJ databases">
        <authorList>
            <person name="Kjaerup R.B."/>
            <person name="Dalgaard T.S."/>
            <person name="Juul-Madsen H.R."/>
        </authorList>
    </citation>
    <scope>NUCLEOTIDE SEQUENCE [LARGE SCALE GENOMIC DNA]</scope>
    <source>
        <strain evidence="2 5">CECT 5115</strain>
    </source>
</reference>
<keyword evidence="1" id="KW-0812">Transmembrane</keyword>
<evidence type="ECO:0000313" key="3">
    <source>
        <dbReference type="EMBL" id="SBT19731.1"/>
    </source>
</evidence>
<feature type="transmembrane region" description="Helical" evidence="1">
    <location>
        <begin position="21"/>
        <end position="40"/>
    </location>
</feature>
<dbReference type="Proteomes" id="UP000092840">
    <property type="component" value="Unassembled WGS sequence"/>
</dbReference>
<dbReference type="EMBL" id="FLRA01000011">
    <property type="protein sequence ID" value="SBT17539.1"/>
    <property type="molecule type" value="Genomic_DNA"/>
</dbReference>
<reference evidence="3 4" key="2">
    <citation type="submission" date="2016-06" db="EMBL/GenBank/DDBJ databases">
        <authorList>
            <person name="Rodrigo-Torres L."/>
            <person name="Arahal D.R."/>
        </authorList>
    </citation>
    <scope>NUCLEOTIDE SEQUENCE [LARGE SCALE GENOMIC DNA]</scope>
    <source>
        <strain evidence="3 4">CECT 5116</strain>
    </source>
</reference>
<evidence type="ECO:0000313" key="2">
    <source>
        <dbReference type="EMBL" id="SBT17539.1"/>
    </source>
</evidence>
<keyword evidence="1" id="KW-0472">Membrane</keyword>
<dbReference type="EMBL" id="FLRB01000002">
    <property type="protein sequence ID" value="SBT19731.1"/>
    <property type="molecule type" value="Genomic_DNA"/>
</dbReference>
<proteinExistence type="predicted"/>
<evidence type="ECO:0000313" key="4">
    <source>
        <dbReference type="Proteomes" id="UP000092840"/>
    </source>
</evidence>
<evidence type="ECO:0000313" key="5">
    <source>
        <dbReference type="Proteomes" id="UP000092871"/>
    </source>
</evidence>
<dbReference type="AlphaFoldDB" id="A0A1C3JR70"/>
<evidence type="ECO:0000256" key="1">
    <source>
        <dbReference type="SAM" id="Phobius"/>
    </source>
</evidence>